<dbReference type="EMBL" id="JACNJD010000220">
    <property type="protein sequence ID" value="MBC8177611.1"/>
    <property type="molecule type" value="Genomic_DNA"/>
</dbReference>
<evidence type="ECO:0000256" key="8">
    <source>
        <dbReference type="ARBA" id="ARBA00022989"/>
    </source>
</evidence>
<evidence type="ECO:0000313" key="14">
    <source>
        <dbReference type="Proteomes" id="UP000650524"/>
    </source>
</evidence>
<dbReference type="GO" id="GO:0071555">
    <property type="term" value="P:cell wall organization"/>
    <property type="evidence" value="ECO:0007669"/>
    <property type="project" value="UniProtKB-KW"/>
</dbReference>
<dbReference type="NCBIfam" id="TIGR02070">
    <property type="entry name" value="mono_pep_trsgly"/>
    <property type="match status" value="1"/>
</dbReference>
<keyword evidence="7 11" id="KW-0573">Peptidoglycan synthesis</keyword>
<evidence type="ECO:0000256" key="9">
    <source>
        <dbReference type="ARBA" id="ARBA00023136"/>
    </source>
</evidence>
<keyword evidence="10 11" id="KW-0961">Cell wall biogenesis/degradation</keyword>
<evidence type="ECO:0000256" key="2">
    <source>
        <dbReference type="ARBA" id="ARBA00022519"/>
    </source>
</evidence>
<feature type="domain" description="Glycosyl transferase family 51" evidence="12">
    <location>
        <begin position="64"/>
        <end position="227"/>
    </location>
</feature>
<comment type="catalytic activity">
    <reaction evidence="11">
        <text>[GlcNAc-(1-&gt;4)-Mur2Ac(oyl-L-Ala-gamma-D-Glu-L-Lys-D-Ala-D-Ala)](n)-di-trans,octa-cis-undecaprenyl diphosphate + beta-D-GlcNAc-(1-&gt;4)-Mur2Ac(oyl-L-Ala-gamma-D-Glu-L-Lys-D-Ala-D-Ala)-di-trans,octa-cis-undecaprenyl diphosphate = [GlcNAc-(1-&gt;4)-Mur2Ac(oyl-L-Ala-gamma-D-Glu-L-Lys-D-Ala-D-Ala)](n+1)-di-trans,octa-cis-undecaprenyl diphosphate + di-trans,octa-cis-undecaprenyl diphosphate + H(+)</text>
        <dbReference type="Rhea" id="RHEA:23708"/>
        <dbReference type="Rhea" id="RHEA-COMP:9602"/>
        <dbReference type="Rhea" id="RHEA-COMP:9603"/>
        <dbReference type="ChEBI" id="CHEBI:15378"/>
        <dbReference type="ChEBI" id="CHEBI:58405"/>
        <dbReference type="ChEBI" id="CHEBI:60033"/>
        <dbReference type="ChEBI" id="CHEBI:78435"/>
        <dbReference type="EC" id="2.4.99.28"/>
    </reaction>
</comment>
<keyword evidence="1 11" id="KW-1003">Cell membrane</keyword>
<evidence type="ECO:0000313" key="13">
    <source>
        <dbReference type="EMBL" id="MBC8177611.1"/>
    </source>
</evidence>
<dbReference type="InterPro" id="IPR023346">
    <property type="entry name" value="Lysozyme-like_dom_sf"/>
</dbReference>
<keyword evidence="2" id="KW-0997">Cell inner membrane</keyword>
<dbReference type="GO" id="GO:0008360">
    <property type="term" value="P:regulation of cell shape"/>
    <property type="evidence" value="ECO:0007669"/>
    <property type="project" value="UniProtKB-KW"/>
</dbReference>
<evidence type="ECO:0000256" key="6">
    <source>
        <dbReference type="ARBA" id="ARBA00022960"/>
    </source>
</evidence>
<dbReference type="GO" id="GO:0009252">
    <property type="term" value="P:peptidoglycan biosynthetic process"/>
    <property type="evidence" value="ECO:0007669"/>
    <property type="project" value="UniProtKB-UniRule"/>
</dbReference>
<dbReference type="AlphaFoldDB" id="A0A8J6N039"/>
<evidence type="ECO:0000256" key="3">
    <source>
        <dbReference type="ARBA" id="ARBA00022676"/>
    </source>
</evidence>
<evidence type="ECO:0000259" key="12">
    <source>
        <dbReference type="Pfam" id="PF00912"/>
    </source>
</evidence>
<keyword evidence="8 11" id="KW-1133">Transmembrane helix</keyword>
<dbReference type="EC" id="2.4.99.28" evidence="11"/>
<dbReference type="GO" id="GO:0005886">
    <property type="term" value="C:plasma membrane"/>
    <property type="evidence" value="ECO:0007669"/>
    <property type="project" value="UniProtKB-SubCell"/>
</dbReference>
<accession>A0A8J6N039</accession>
<keyword evidence="5 11" id="KW-0812">Transmembrane</keyword>
<organism evidence="13 14">
    <name type="scientific">Candidatus Desulfacyla euxinica</name>
    <dbReference type="NCBI Taxonomy" id="2841693"/>
    <lineage>
        <taxon>Bacteria</taxon>
        <taxon>Deltaproteobacteria</taxon>
        <taxon>Candidatus Desulfacyla</taxon>
    </lineage>
</organism>
<keyword evidence="9 11" id="KW-0472">Membrane</keyword>
<dbReference type="GO" id="GO:0009274">
    <property type="term" value="C:peptidoglycan-based cell wall"/>
    <property type="evidence" value="ECO:0007669"/>
    <property type="project" value="InterPro"/>
</dbReference>
<dbReference type="PANTHER" id="PTHR30400">
    <property type="entry name" value="MONOFUNCTIONAL BIOSYNTHETIC PEPTIDOGLYCAN TRANSGLYCOSYLASE"/>
    <property type="match status" value="1"/>
</dbReference>
<comment type="similarity">
    <text evidence="11">Belongs to the glycosyltransferase 51 family.</text>
</comment>
<reference evidence="13 14" key="1">
    <citation type="submission" date="2020-08" db="EMBL/GenBank/DDBJ databases">
        <title>Bridging the membrane lipid divide: bacteria of the FCB group superphylum have the potential to synthesize archaeal ether lipids.</title>
        <authorList>
            <person name="Villanueva L."/>
            <person name="Von Meijenfeldt F.A.B."/>
            <person name="Westbye A.B."/>
            <person name="Yadav S."/>
            <person name="Hopmans E.C."/>
            <person name="Dutilh B.E."/>
            <person name="Sinninghe Damste J.S."/>
        </authorList>
    </citation>
    <scope>NUCLEOTIDE SEQUENCE [LARGE SCALE GENOMIC DNA]</scope>
    <source>
        <strain evidence="13">NIOZ-UU27</strain>
    </source>
</reference>
<evidence type="ECO:0000256" key="11">
    <source>
        <dbReference type="HAMAP-Rule" id="MF_00766"/>
    </source>
</evidence>
<feature type="transmembrane region" description="Helical" evidence="11">
    <location>
        <begin position="20"/>
        <end position="39"/>
    </location>
</feature>
<dbReference type="HAMAP" id="MF_00766">
    <property type="entry name" value="PGT_MtgA"/>
    <property type="match status" value="1"/>
</dbReference>
<keyword evidence="6 11" id="KW-0133">Cell shape</keyword>
<dbReference type="InterPro" id="IPR001264">
    <property type="entry name" value="Glyco_trans_51"/>
</dbReference>
<dbReference type="GO" id="GO:0008955">
    <property type="term" value="F:peptidoglycan glycosyltransferase activity"/>
    <property type="evidence" value="ECO:0007669"/>
    <property type="project" value="UniProtKB-UniRule"/>
</dbReference>
<keyword evidence="3 11" id="KW-0328">Glycosyltransferase</keyword>
<name>A0A8J6N039_9DELT</name>
<evidence type="ECO:0000256" key="4">
    <source>
        <dbReference type="ARBA" id="ARBA00022679"/>
    </source>
</evidence>
<evidence type="ECO:0000256" key="7">
    <source>
        <dbReference type="ARBA" id="ARBA00022984"/>
    </source>
</evidence>
<evidence type="ECO:0000256" key="5">
    <source>
        <dbReference type="ARBA" id="ARBA00022692"/>
    </source>
</evidence>
<dbReference type="GO" id="GO:0016763">
    <property type="term" value="F:pentosyltransferase activity"/>
    <property type="evidence" value="ECO:0007669"/>
    <property type="project" value="InterPro"/>
</dbReference>
<comment type="function">
    <text evidence="11">Peptidoglycan polymerase that catalyzes glycan chain elongation from lipid-linked precursors.</text>
</comment>
<sequence length="237" mass="27586">MPRKKKKKRFLPRILKWIGIALFFFVILSVLQVVLLRFINPPFTVMSAWEGIRNMGSGKEVASIEEWRPLNEIAPHIRKAVLAGEDQRFLSHNGFDFTEINEAMRDMVSKKGFRGASTISMQTARTVFLWPARSFWRKILEAYYTVLLEIFWTKERILEIYLNTVDWGKGIMGVETASRTYFHISSAHVSRRQAALLAAILPSPHRWSPTKPSPYVLKRQRRILRDIKKMPLVSARN</sequence>
<evidence type="ECO:0000256" key="1">
    <source>
        <dbReference type="ARBA" id="ARBA00022475"/>
    </source>
</evidence>
<dbReference type="SUPFAM" id="SSF53955">
    <property type="entry name" value="Lysozyme-like"/>
    <property type="match status" value="1"/>
</dbReference>
<protein>
    <recommendedName>
        <fullName evidence="11">Biosynthetic peptidoglycan transglycosylase</fullName>
        <ecNumber evidence="11">2.4.99.28</ecNumber>
    </recommendedName>
    <alternativeName>
        <fullName evidence="11">Glycan polymerase</fullName>
    </alternativeName>
    <alternativeName>
        <fullName evidence="11">Peptidoglycan glycosyltransferase MtgA</fullName>
        <shortName evidence="11">PGT</shortName>
    </alternativeName>
</protein>
<comment type="caution">
    <text evidence="13">The sequence shown here is derived from an EMBL/GenBank/DDBJ whole genome shotgun (WGS) entry which is preliminary data.</text>
</comment>
<dbReference type="InterPro" id="IPR036950">
    <property type="entry name" value="PBP_transglycosylase"/>
</dbReference>
<dbReference type="UniPathway" id="UPA00219"/>
<dbReference type="Proteomes" id="UP000650524">
    <property type="component" value="Unassembled WGS sequence"/>
</dbReference>
<gene>
    <name evidence="11 13" type="primary">mtgA</name>
    <name evidence="13" type="ORF">H8E19_09415</name>
</gene>
<dbReference type="Pfam" id="PF00912">
    <property type="entry name" value="Transgly"/>
    <property type="match status" value="1"/>
</dbReference>
<comment type="subcellular location">
    <subcellularLocation>
        <location evidence="11">Cell membrane</location>
        <topology evidence="11">Single-pass membrane protein</topology>
    </subcellularLocation>
</comment>
<keyword evidence="4 11" id="KW-0808">Transferase</keyword>
<dbReference type="PANTHER" id="PTHR30400:SF0">
    <property type="entry name" value="BIOSYNTHETIC PEPTIDOGLYCAN TRANSGLYCOSYLASE"/>
    <property type="match status" value="1"/>
</dbReference>
<dbReference type="InterPro" id="IPR011812">
    <property type="entry name" value="Pep_trsgly"/>
</dbReference>
<evidence type="ECO:0000256" key="10">
    <source>
        <dbReference type="ARBA" id="ARBA00023316"/>
    </source>
</evidence>
<proteinExistence type="inferred from homology"/>
<comment type="pathway">
    <text evidence="11">Cell wall biogenesis; peptidoglycan biosynthesis.</text>
</comment>
<dbReference type="Gene3D" id="1.10.3810.10">
    <property type="entry name" value="Biosynthetic peptidoglycan transglycosylase-like"/>
    <property type="match status" value="1"/>
</dbReference>